<keyword evidence="3" id="KW-1185">Reference proteome</keyword>
<keyword evidence="1" id="KW-0812">Transmembrane</keyword>
<sequence>MYLTHLHRHAGYVRRSVCLSFVRSFLFLLHLLVSCSSPFRFVATPIPSHFASCLVTSRSVSISLSSSLRWGCLSPFYSFVVHPFLSPPPRLLLASLTSPSHSTQHPAPLRIKPHPRRLRAPLLMFCIPIYVPACLVRSPLAIFVFLPCRVPCAVFHIPYSPLSVFPSCSCLCSCCTPHSRPCVRVCVCLHTRVRVSARRPTFIVRAP</sequence>
<gene>
    <name evidence="2" type="ORF">BDN71DRAFT_615787</name>
</gene>
<keyword evidence="1" id="KW-0472">Membrane</keyword>
<name>A0A9P6A257_PLEER</name>
<reference evidence="2" key="1">
    <citation type="submission" date="2020-11" db="EMBL/GenBank/DDBJ databases">
        <authorList>
            <consortium name="DOE Joint Genome Institute"/>
            <person name="Ahrendt S."/>
            <person name="Riley R."/>
            <person name="Andreopoulos W."/>
            <person name="Labutti K."/>
            <person name="Pangilinan J."/>
            <person name="Ruiz-Duenas F.J."/>
            <person name="Barrasa J.M."/>
            <person name="Sanchez-Garcia M."/>
            <person name="Camarero S."/>
            <person name="Miyauchi S."/>
            <person name="Serrano A."/>
            <person name="Linde D."/>
            <person name="Babiker R."/>
            <person name="Drula E."/>
            <person name="Ayuso-Fernandez I."/>
            <person name="Pacheco R."/>
            <person name="Padilla G."/>
            <person name="Ferreira P."/>
            <person name="Barriuso J."/>
            <person name="Kellner H."/>
            <person name="Castanera R."/>
            <person name="Alfaro M."/>
            <person name="Ramirez L."/>
            <person name="Pisabarro A.G."/>
            <person name="Kuo A."/>
            <person name="Tritt A."/>
            <person name="Lipzen A."/>
            <person name="He G."/>
            <person name="Yan M."/>
            <person name="Ng V."/>
            <person name="Cullen D."/>
            <person name="Martin F."/>
            <person name="Rosso M.-N."/>
            <person name="Henrissat B."/>
            <person name="Hibbett D."/>
            <person name="Martinez A.T."/>
            <person name="Grigoriev I.V."/>
        </authorList>
    </citation>
    <scope>NUCLEOTIDE SEQUENCE</scope>
    <source>
        <strain evidence="2">ATCC 90797</strain>
    </source>
</reference>
<feature type="transmembrane region" description="Helical" evidence="1">
    <location>
        <begin position="12"/>
        <end position="33"/>
    </location>
</feature>
<dbReference type="Proteomes" id="UP000807025">
    <property type="component" value="Unassembled WGS sequence"/>
</dbReference>
<protein>
    <submittedName>
        <fullName evidence="2">Uncharacterized protein</fullName>
    </submittedName>
</protein>
<organism evidence="2 3">
    <name type="scientific">Pleurotus eryngii</name>
    <name type="common">Boletus of the steppes</name>
    <dbReference type="NCBI Taxonomy" id="5323"/>
    <lineage>
        <taxon>Eukaryota</taxon>
        <taxon>Fungi</taxon>
        <taxon>Dikarya</taxon>
        <taxon>Basidiomycota</taxon>
        <taxon>Agaricomycotina</taxon>
        <taxon>Agaricomycetes</taxon>
        <taxon>Agaricomycetidae</taxon>
        <taxon>Agaricales</taxon>
        <taxon>Pleurotineae</taxon>
        <taxon>Pleurotaceae</taxon>
        <taxon>Pleurotus</taxon>
    </lineage>
</organism>
<comment type="caution">
    <text evidence="2">The sequence shown here is derived from an EMBL/GenBank/DDBJ whole genome shotgun (WGS) entry which is preliminary data.</text>
</comment>
<evidence type="ECO:0000313" key="3">
    <source>
        <dbReference type="Proteomes" id="UP000807025"/>
    </source>
</evidence>
<dbReference type="AlphaFoldDB" id="A0A9P6A257"/>
<dbReference type="EMBL" id="MU154544">
    <property type="protein sequence ID" value="KAF9497443.1"/>
    <property type="molecule type" value="Genomic_DNA"/>
</dbReference>
<evidence type="ECO:0000256" key="1">
    <source>
        <dbReference type="SAM" id="Phobius"/>
    </source>
</evidence>
<keyword evidence="1" id="KW-1133">Transmembrane helix</keyword>
<accession>A0A9P6A257</accession>
<proteinExistence type="predicted"/>
<evidence type="ECO:0000313" key="2">
    <source>
        <dbReference type="EMBL" id="KAF9497443.1"/>
    </source>
</evidence>